<accession>A0ACB7H272</accession>
<gene>
    <name evidence="1" type="ORF">MANES_09G025309v8</name>
</gene>
<evidence type="ECO:0000313" key="1">
    <source>
        <dbReference type="EMBL" id="KAG8646753.1"/>
    </source>
</evidence>
<protein>
    <submittedName>
        <fullName evidence="1">Uncharacterized protein</fullName>
    </submittedName>
</protein>
<keyword evidence="2" id="KW-1185">Reference proteome</keyword>
<organism evidence="1 2">
    <name type="scientific">Manihot esculenta</name>
    <name type="common">Cassava</name>
    <name type="synonym">Jatropha manihot</name>
    <dbReference type="NCBI Taxonomy" id="3983"/>
    <lineage>
        <taxon>Eukaryota</taxon>
        <taxon>Viridiplantae</taxon>
        <taxon>Streptophyta</taxon>
        <taxon>Embryophyta</taxon>
        <taxon>Tracheophyta</taxon>
        <taxon>Spermatophyta</taxon>
        <taxon>Magnoliopsida</taxon>
        <taxon>eudicotyledons</taxon>
        <taxon>Gunneridae</taxon>
        <taxon>Pentapetalae</taxon>
        <taxon>rosids</taxon>
        <taxon>fabids</taxon>
        <taxon>Malpighiales</taxon>
        <taxon>Euphorbiaceae</taxon>
        <taxon>Crotonoideae</taxon>
        <taxon>Manihoteae</taxon>
        <taxon>Manihot</taxon>
    </lineage>
</organism>
<evidence type="ECO:0000313" key="2">
    <source>
        <dbReference type="Proteomes" id="UP000091857"/>
    </source>
</evidence>
<reference evidence="2" key="1">
    <citation type="journal article" date="2016" name="Nat. Biotechnol.">
        <title>Sequencing wild and cultivated cassava and related species reveals extensive interspecific hybridization and genetic diversity.</title>
        <authorList>
            <person name="Bredeson J.V."/>
            <person name="Lyons J.B."/>
            <person name="Prochnik S.E."/>
            <person name="Wu G.A."/>
            <person name="Ha C.M."/>
            <person name="Edsinger-Gonzales E."/>
            <person name="Grimwood J."/>
            <person name="Schmutz J."/>
            <person name="Rabbi I.Y."/>
            <person name="Egesi C."/>
            <person name="Nauluvula P."/>
            <person name="Lebot V."/>
            <person name="Ndunguru J."/>
            <person name="Mkamilo G."/>
            <person name="Bart R.S."/>
            <person name="Setter T.L."/>
            <person name="Gleadow R.M."/>
            <person name="Kulakow P."/>
            <person name="Ferguson M.E."/>
            <person name="Rounsley S."/>
            <person name="Rokhsar D.S."/>
        </authorList>
    </citation>
    <scope>NUCLEOTIDE SEQUENCE [LARGE SCALE GENOMIC DNA]</scope>
    <source>
        <strain evidence="2">cv. AM560-2</strain>
    </source>
</reference>
<comment type="caution">
    <text evidence="1">The sequence shown here is derived from an EMBL/GenBank/DDBJ whole genome shotgun (WGS) entry which is preliminary data.</text>
</comment>
<name>A0ACB7H272_MANES</name>
<proteinExistence type="predicted"/>
<dbReference type="EMBL" id="CM004395">
    <property type="protein sequence ID" value="KAG8646753.1"/>
    <property type="molecule type" value="Genomic_DNA"/>
</dbReference>
<dbReference type="Proteomes" id="UP000091857">
    <property type="component" value="Chromosome 9"/>
</dbReference>
<sequence length="146" mass="16897">MASFKARPVRSARNNPISSPGEKTLDIPSSETNTFDVIGPLDLLPIPERPWESISMDFIIGLPRVNKFGNIMVVVDQFNHYEVFIVVQANFDARDASQLFFRDMINYWRIPQSIISDRNTRFAENLRTKLFKIMRTDLNFSTSFHP</sequence>